<name>F8AAT3_THEID</name>
<evidence type="ECO:0000313" key="2">
    <source>
        <dbReference type="Proteomes" id="UP000006793"/>
    </source>
</evidence>
<dbReference type="RefSeq" id="WP_013908186.1">
    <property type="nucleotide sequence ID" value="NC_015681.1"/>
</dbReference>
<dbReference type="eggNOG" id="COG3852">
    <property type="taxonomic scope" value="Bacteria"/>
</dbReference>
<evidence type="ECO:0000313" key="1">
    <source>
        <dbReference type="EMBL" id="AEH45444.1"/>
    </source>
</evidence>
<reference evidence="2" key="1">
    <citation type="submission" date="2011-04" db="EMBL/GenBank/DDBJ databases">
        <title>The complete genome of Thermodesulfatator indicus DSM 15286.</title>
        <authorList>
            <person name="Lucas S."/>
            <person name="Copeland A."/>
            <person name="Lapidus A."/>
            <person name="Bruce D."/>
            <person name="Goodwin L."/>
            <person name="Pitluck S."/>
            <person name="Peters L."/>
            <person name="Kyrpides N."/>
            <person name="Mavromatis K."/>
            <person name="Pagani I."/>
            <person name="Ivanova N."/>
            <person name="Saunders L."/>
            <person name="Detter J.C."/>
            <person name="Tapia R."/>
            <person name="Han C."/>
            <person name="Land M."/>
            <person name="Hauser L."/>
            <person name="Markowitz V."/>
            <person name="Cheng J.-F."/>
            <person name="Hugenholtz P."/>
            <person name="Woyke T."/>
            <person name="Wu D."/>
            <person name="Spring S."/>
            <person name="Schroeder M."/>
            <person name="Brambilla E."/>
            <person name="Klenk H.-P."/>
            <person name="Eisen J.A."/>
        </authorList>
    </citation>
    <scope>NUCLEOTIDE SEQUENCE [LARGE SCALE GENOMIC DNA]</scope>
    <source>
        <strain evidence="2">DSM 15286 / JCM 11887 / CIR29812</strain>
    </source>
</reference>
<protein>
    <submittedName>
        <fullName evidence="1">Uncharacterized protein</fullName>
    </submittedName>
</protein>
<dbReference type="KEGG" id="tid:Thein_1584"/>
<dbReference type="PaxDb" id="667014-Thein_1584"/>
<dbReference type="Proteomes" id="UP000006793">
    <property type="component" value="Chromosome"/>
</dbReference>
<dbReference type="HOGENOM" id="CLU_1383601_0_0_0"/>
<proteinExistence type="predicted"/>
<dbReference type="EMBL" id="CP002683">
    <property type="protein sequence ID" value="AEH45444.1"/>
    <property type="molecule type" value="Genomic_DNA"/>
</dbReference>
<dbReference type="OrthoDB" id="9800405at2"/>
<dbReference type="AlphaFoldDB" id="F8AAT3"/>
<sequence>MNKEIFHQLLPKAACGHLIQGLIHNFSGPLQIISMQLEMLKFSLSKEPENELSKTLRERLSQMEEQIVRLKDLLDAACVLTQNSPTPININDVLKRMLIFWEADLKFKHDIPKNLFFSQDELMIIAPPAQVYQGFCALFWAIVPFLVKNKFPLTVKTQHENVPVIDIEINGSESLPEDDPFFVFARETLSPFFNFEVSKNRLRLVFNPS</sequence>
<dbReference type="InParanoid" id="F8AAT3"/>
<dbReference type="Gene3D" id="1.10.287.130">
    <property type="match status" value="1"/>
</dbReference>
<organism evidence="1 2">
    <name type="scientific">Thermodesulfatator indicus (strain DSM 15286 / JCM 11887 / CIR29812)</name>
    <dbReference type="NCBI Taxonomy" id="667014"/>
    <lineage>
        <taxon>Bacteria</taxon>
        <taxon>Pseudomonadati</taxon>
        <taxon>Thermodesulfobacteriota</taxon>
        <taxon>Thermodesulfobacteria</taxon>
        <taxon>Thermodesulfobacteriales</taxon>
        <taxon>Thermodesulfatatoraceae</taxon>
        <taxon>Thermodesulfatator</taxon>
    </lineage>
</organism>
<gene>
    <name evidence="1" type="ordered locus">Thein_1584</name>
</gene>
<accession>F8AAT3</accession>
<keyword evidence="2" id="KW-1185">Reference proteome</keyword>
<reference evidence="1 2" key="2">
    <citation type="journal article" date="2012" name="Stand. Genomic Sci.">
        <title>Complete genome sequence of the thermophilic sulfate-reducing ocean bacterium Thermodesulfatator indicus type strain (CIR29812(T)).</title>
        <authorList>
            <person name="Anderson I."/>
            <person name="Saunders E."/>
            <person name="Lapidus A."/>
            <person name="Nolan M."/>
            <person name="Lucas S."/>
            <person name="Tice H."/>
            <person name="Del Rio T.G."/>
            <person name="Cheng J.F."/>
            <person name="Han C."/>
            <person name="Tapia R."/>
            <person name="Goodwin L.A."/>
            <person name="Pitluck S."/>
            <person name="Liolios K."/>
            <person name="Mavromatis K."/>
            <person name="Pagani I."/>
            <person name="Ivanova N."/>
            <person name="Mikhailova N."/>
            <person name="Pati A."/>
            <person name="Chen A."/>
            <person name="Palaniappan K."/>
            <person name="Land M."/>
            <person name="Hauser L."/>
            <person name="Jeffries C.D."/>
            <person name="Chang Y.J."/>
            <person name="Brambilla E.M."/>
            <person name="Rohde M."/>
            <person name="Spring S."/>
            <person name="Goker M."/>
            <person name="Detter J.C."/>
            <person name="Woyke T."/>
            <person name="Bristow J."/>
            <person name="Eisen J.A."/>
            <person name="Markowitz V."/>
            <person name="Hugenholtz P."/>
            <person name="Kyrpides N.C."/>
            <person name="Klenk H.P."/>
        </authorList>
    </citation>
    <scope>NUCLEOTIDE SEQUENCE [LARGE SCALE GENOMIC DNA]</scope>
    <source>
        <strain evidence="2">DSM 15286 / JCM 11887 / CIR29812</strain>
    </source>
</reference>
<dbReference type="STRING" id="667014.Thein_1584"/>